<dbReference type="OrthoDB" id="250695at2157"/>
<proteinExistence type="predicted"/>
<dbReference type="EMBL" id="CP058579">
    <property type="protein sequence ID" value="QLG61468.1"/>
    <property type="molecule type" value="Genomic_DNA"/>
</dbReference>
<accession>A0A7D5L9V4</accession>
<sequence length="50" mass="5411">MSTEPCGGCGATVPFAQAVHVVVHTRTEEGVVDHYLCRDCYEGELEPLFG</sequence>
<dbReference type="Proteomes" id="UP000509626">
    <property type="component" value="Chromosome"/>
</dbReference>
<evidence type="ECO:0000313" key="1">
    <source>
        <dbReference type="EMBL" id="QLG61468.1"/>
    </source>
</evidence>
<organism evidence="1 2">
    <name type="scientific">Halorarum salinum</name>
    <dbReference type="NCBI Taxonomy" id="2743089"/>
    <lineage>
        <taxon>Archaea</taxon>
        <taxon>Methanobacteriati</taxon>
        <taxon>Methanobacteriota</taxon>
        <taxon>Stenosarchaea group</taxon>
        <taxon>Halobacteria</taxon>
        <taxon>Halobacteriales</taxon>
        <taxon>Haloferacaceae</taxon>
        <taxon>Halorarum</taxon>
    </lineage>
</organism>
<protein>
    <recommendedName>
        <fullName evidence="3">Small CPxCG-related zinc finger protein</fullName>
    </recommendedName>
</protein>
<evidence type="ECO:0008006" key="3">
    <source>
        <dbReference type="Google" id="ProtNLM"/>
    </source>
</evidence>
<dbReference type="AlphaFoldDB" id="A0A7D5L9V4"/>
<dbReference type="KEGG" id="halu:HUG12_06855"/>
<name>A0A7D5L9V4_9EURY</name>
<gene>
    <name evidence="1" type="ORF">HUG12_06855</name>
</gene>
<reference evidence="1 2" key="1">
    <citation type="submission" date="2020-06" db="EMBL/GenBank/DDBJ databases">
        <title>NJ-3-1, isolated from saline soil.</title>
        <authorList>
            <person name="Cui H.L."/>
            <person name="Shi X."/>
        </authorList>
    </citation>
    <scope>NUCLEOTIDE SEQUENCE [LARGE SCALE GENOMIC DNA]</scope>
    <source>
        <strain evidence="1 2">NJ-3-1</strain>
    </source>
</reference>
<keyword evidence="2" id="KW-1185">Reference proteome</keyword>
<dbReference type="GeneID" id="56037164"/>
<dbReference type="RefSeq" id="WP_179268053.1">
    <property type="nucleotide sequence ID" value="NZ_CP058579.1"/>
</dbReference>
<evidence type="ECO:0000313" key="2">
    <source>
        <dbReference type="Proteomes" id="UP000509626"/>
    </source>
</evidence>